<sequence length="176" mass="19179">MSVKLLSLDLEGRGVAVAAVHAGFMKTDMTRSVGFDKHWDDGGAVTPEIAATSLAEWIEIFDIGKTGQYWAPRGPDDIVTVEAVMGPKSKLPTPLQLPCSHDVPIDLLEPTIDAPHYRLAHLHPQHKLSYAKRTPAVRLAIRIISRLGGSYQLSPMVIGKLRSLESAYVCFLIAVA</sequence>
<proteinExistence type="predicted"/>
<dbReference type="InterPro" id="IPR036291">
    <property type="entry name" value="NAD(P)-bd_dom_sf"/>
</dbReference>
<reference evidence="1 2" key="1">
    <citation type="journal article" date="2011" name="Nat. Commun.">
        <title>Effector diversification within compartments of the Leptosphaeria maculans genome affected by Repeat-Induced Point mutations.</title>
        <authorList>
            <person name="Rouxel T."/>
            <person name="Grandaubert J."/>
            <person name="Hane J.K."/>
            <person name="Hoede C."/>
            <person name="van de Wouw A.P."/>
            <person name="Couloux A."/>
            <person name="Dominguez V."/>
            <person name="Anthouard V."/>
            <person name="Bally P."/>
            <person name="Bourras S."/>
            <person name="Cozijnsen A.J."/>
            <person name="Ciuffetti L.M."/>
            <person name="Degrave A."/>
            <person name="Dilmaghani A."/>
            <person name="Duret L."/>
            <person name="Fudal I."/>
            <person name="Goodwin S.B."/>
            <person name="Gout L."/>
            <person name="Glaser N."/>
            <person name="Linglin J."/>
            <person name="Kema G.H.J."/>
            <person name="Lapalu N."/>
            <person name="Lawrence C.B."/>
            <person name="May K."/>
            <person name="Meyer M."/>
            <person name="Ollivier B."/>
            <person name="Poulain J."/>
            <person name="Schoch C.L."/>
            <person name="Simon A."/>
            <person name="Spatafora J.W."/>
            <person name="Stachowiak A."/>
            <person name="Turgeon B.G."/>
            <person name="Tyler B.M."/>
            <person name="Vincent D."/>
            <person name="Weissenbach J."/>
            <person name="Amselem J."/>
            <person name="Quesneville H."/>
            <person name="Oliver R.P."/>
            <person name="Wincker P."/>
            <person name="Balesdent M.-H."/>
            <person name="Howlett B.J."/>
        </authorList>
    </citation>
    <scope>NUCLEOTIDE SEQUENCE [LARGE SCALE GENOMIC DNA]</scope>
    <source>
        <strain evidence="2">JN3 / isolate v23.1.3 / race Av1-4-5-6-7-8</strain>
    </source>
</reference>
<name>M1ZIS2_LEPMJ</name>
<dbReference type="OrthoDB" id="5296at2759"/>
<dbReference type="InParanoid" id="M1ZIS2"/>
<dbReference type="Gene3D" id="3.40.50.720">
    <property type="entry name" value="NAD(P)-binding Rossmann-like Domain"/>
    <property type="match status" value="1"/>
</dbReference>
<dbReference type="SUPFAM" id="SSF51735">
    <property type="entry name" value="NAD(P)-binding Rossmann-fold domains"/>
    <property type="match status" value="1"/>
</dbReference>
<dbReference type="PANTHER" id="PTHR45458:SF2">
    <property type="entry name" value="OXIDOREDUCTASE, SHORT CHAIN DEHYDROGENASE_REDUCTASE FAMILY SUPERFAMILY (AFU_ORTHOLOGUE AFUA_3G13450)"/>
    <property type="match status" value="1"/>
</dbReference>
<protein>
    <submittedName>
        <fullName evidence="1">Uncharacterized protein</fullName>
    </submittedName>
</protein>
<evidence type="ECO:0000313" key="2">
    <source>
        <dbReference type="Proteomes" id="UP000002668"/>
    </source>
</evidence>
<dbReference type="GO" id="GO:0016616">
    <property type="term" value="F:oxidoreductase activity, acting on the CH-OH group of donors, NAD or NADP as acceptor"/>
    <property type="evidence" value="ECO:0007669"/>
    <property type="project" value="TreeGrafter"/>
</dbReference>
<dbReference type="VEuPathDB" id="FungiDB:Lema_P125580.1"/>
<dbReference type="EMBL" id="FP929136">
    <property type="protein sequence ID" value="CCT61152.1"/>
    <property type="molecule type" value="Genomic_DNA"/>
</dbReference>
<dbReference type="PANTHER" id="PTHR45458">
    <property type="entry name" value="SHORT-CHAIN DEHYDROGENASE/REDUCTASE SDR"/>
    <property type="match status" value="1"/>
</dbReference>
<evidence type="ECO:0000313" key="1">
    <source>
        <dbReference type="EMBL" id="CCT61152.1"/>
    </source>
</evidence>
<gene>
    <name evidence="1" type="ORF">Lema_P125580.1</name>
</gene>
<accession>M1ZIS2</accession>
<dbReference type="AlphaFoldDB" id="M1ZIS2"/>
<keyword evidence="2" id="KW-1185">Reference proteome</keyword>
<dbReference type="Proteomes" id="UP000002668">
    <property type="component" value="Genome"/>
</dbReference>
<dbReference type="InterPro" id="IPR052184">
    <property type="entry name" value="SDR_enzymes"/>
</dbReference>
<organism evidence="1 2">
    <name type="scientific">Leptosphaeria maculans (strain JN3 / isolate v23.1.3 / race Av1-4-5-6-7-8)</name>
    <name type="common">Blackleg fungus</name>
    <name type="synonym">Phoma lingam</name>
    <dbReference type="NCBI Taxonomy" id="985895"/>
    <lineage>
        <taxon>Eukaryota</taxon>
        <taxon>Fungi</taxon>
        <taxon>Dikarya</taxon>
        <taxon>Ascomycota</taxon>
        <taxon>Pezizomycotina</taxon>
        <taxon>Dothideomycetes</taxon>
        <taxon>Pleosporomycetidae</taxon>
        <taxon>Pleosporales</taxon>
        <taxon>Pleosporineae</taxon>
        <taxon>Leptosphaeriaceae</taxon>
        <taxon>Plenodomus</taxon>
        <taxon>Plenodomus lingam/Leptosphaeria maculans species complex</taxon>
    </lineage>
</organism>